<protein>
    <submittedName>
        <fullName evidence="1">Uncharacterized protein</fullName>
    </submittedName>
</protein>
<dbReference type="AlphaFoldDB" id="I1CJ64"/>
<dbReference type="RefSeq" id="XP_067523890.1">
    <property type="nucleotide sequence ID" value="XM_067667789.1"/>
</dbReference>
<dbReference type="GeneID" id="93620170"/>
<keyword evidence="2" id="KW-1185">Reference proteome</keyword>
<proteinExistence type="predicted"/>
<gene>
    <name evidence="1" type="ORF">RO3G_13205</name>
</gene>
<evidence type="ECO:0000313" key="1">
    <source>
        <dbReference type="EMBL" id="EIE88494.1"/>
    </source>
</evidence>
<accession>I1CJ64</accession>
<dbReference type="InParanoid" id="I1CJ64"/>
<sequence>MFNMDLRIQALLLDGVKLKISITNAYVVSIKSSTSIELSDLGAVSGDFADSSGSSSILLLPLATEWVSGGEGLVKLEIESFLGRCLSSARFSSVSVLEEDEERENRERDLATGLMLLLVLVLLDSVK</sequence>
<organism evidence="1 2">
    <name type="scientific">Rhizopus delemar (strain RA 99-880 / ATCC MYA-4621 / FGSC 9543 / NRRL 43880)</name>
    <name type="common">Mucormycosis agent</name>
    <name type="synonym">Rhizopus arrhizus var. delemar</name>
    <dbReference type="NCBI Taxonomy" id="246409"/>
    <lineage>
        <taxon>Eukaryota</taxon>
        <taxon>Fungi</taxon>
        <taxon>Fungi incertae sedis</taxon>
        <taxon>Mucoromycota</taxon>
        <taxon>Mucoromycotina</taxon>
        <taxon>Mucoromycetes</taxon>
        <taxon>Mucorales</taxon>
        <taxon>Mucorineae</taxon>
        <taxon>Rhizopodaceae</taxon>
        <taxon>Rhizopus</taxon>
    </lineage>
</organism>
<dbReference type="EMBL" id="CH476742">
    <property type="protein sequence ID" value="EIE88494.1"/>
    <property type="molecule type" value="Genomic_DNA"/>
</dbReference>
<evidence type="ECO:0000313" key="2">
    <source>
        <dbReference type="Proteomes" id="UP000009138"/>
    </source>
</evidence>
<reference evidence="1 2" key="1">
    <citation type="journal article" date="2009" name="PLoS Genet.">
        <title>Genomic analysis of the basal lineage fungus Rhizopus oryzae reveals a whole-genome duplication.</title>
        <authorList>
            <person name="Ma L.-J."/>
            <person name="Ibrahim A.S."/>
            <person name="Skory C."/>
            <person name="Grabherr M.G."/>
            <person name="Burger G."/>
            <person name="Butler M."/>
            <person name="Elias M."/>
            <person name="Idnurm A."/>
            <person name="Lang B.F."/>
            <person name="Sone T."/>
            <person name="Abe A."/>
            <person name="Calvo S.E."/>
            <person name="Corrochano L.M."/>
            <person name="Engels R."/>
            <person name="Fu J."/>
            <person name="Hansberg W."/>
            <person name="Kim J.-M."/>
            <person name="Kodira C.D."/>
            <person name="Koehrsen M.J."/>
            <person name="Liu B."/>
            <person name="Miranda-Saavedra D."/>
            <person name="O'Leary S."/>
            <person name="Ortiz-Castellanos L."/>
            <person name="Poulter R."/>
            <person name="Rodriguez-Romero J."/>
            <person name="Ruiz-Herrera J."/>
            <person name="Shen Y.-Q."/>
            <person name="Zeng Q."/>
            <person name="Galagan J."/>
            <person name="Birren B.W."/>
            <person name="Cuomo C.A."/>
            <person name="Wickes B.L."/>
        </authorList>
    </citation>
    <scope>NUCLEOTIDE SEQUENCE [LARGE SCALE GENOMIC DNA]</scope>
    <source>
        <strain evidence="2">RA 99-880 / ATCC MYA-4621 / FGSC 9543 / NRRL 43880</strain>
    </source>
</reference>
<name>I1CJ64_RHIO9</name>
<dbReference type="VEuPathDB" id="FungiDB:RO3G_13205"/>
<dbReference type="Proteomes" id="UP000009138">
    <property type="component" value="Unassembled WGS sequence"/>
</dbReference>